<evidence type="ECO:0000313" key="2">
    <source>
        <dbReference type="EMBL" id="OWU70428.1"/>
    </source>
</evidence>
<dbReference type="EMBL" id="AQQR01000012">
    <property type="protein sequence ID" value="OWU70428.1"/>
    <property type="molecule type" value="Genomic_DNA"/>
</dbReference>
<accession>A0A225NDZ4</accession>
<organism evidence="2 3">
    <name type="scientific">Marinibacterium profundimaris</name>
    <dbReference type="NCBI Taxonomy" id="1679460"/>
    <lineage>
        <taxon>Bacteria</taxon>
        <taxon>Pseudomonadati</taxon>
        <taxon>Pseudomonadota</taxon>
        <taxon>Alphaproteobacteria</taxon>
        <taxon>Rhodobacterales</taxon>
        <taxon>Paracoccaceae</taxon>
        <taxon>Marinibacterium</taxon>
    </lineage>
</organism>
<name>A0A225NDZ4_9RHOB</name>
<feature type="transmembrane region" description="Helical" evidence="1">
    <location>
        <begin position="102"/>
        <end position="122"/>
    </location>
</feature>
<gene>
    <name evidence="2" type="ORF">ATO3_20855</name>
</gene>
<sequence>MLKHLVGLVAMIFAYVAILVLSIRTLAHVNGPEALRIALTLAPMVPGVGICWMIWREIRRIDEFQRKLQFEALAMAFAGTALVTFSYGFLENVGYAKLSMFAVWPLMAGFWTIGLIVANLRYR</sequence>
<evidence type="ECO:0000313" key="3">
    <source>
        <dbReference type="Proteomes" id="UP000215377"/>
    </source>
</evidence>
<keyword evidence="3" id="KW-1185">Reference proteome</keyword>
<dbReference type="AlphaFoldDB" id="A0A225NDZ4"/>
<feature type="transmembrane region" description="Helical" evidence="1">
    <location>
        <begin position="68"/>
        <end position="90"/>
    </location>
</feature>
<feature type="transmembrane region" description="Helical" evidence="1">
    <location>
        <begin position="5"/>
        <end position="23"/>
    </location>
</feature>
<dbReference type="OrthoDB" id="6107348at2"/>
<keyword evidence="1" id="KW-0472">Membrane</keyword>
<comment type="caution">
    <text evidence="2">The sequence shown here is derived from an EMBL/GenBank/DDBJ whole genome shotgun (WGS) entry which is preliminary data.</text>
</comment>
<keyword evidence="1" id="KW-1133">Transmembrane helix</keyword>
<proteinExistence type="predicted"/>
<dbReference type="Proteomes" id="UP000215377">
    <property type="component" value="Unassembled WGS sequence"/>
</dbReference>
<feature type="transmembrane region" description="Helical" evidence="1">
    <location>
        <begin position="35"/>
        <end position="56"/>
    </location>
</feature>
<dbReference type="RefSeq" id="WP_088651851.1">
    <property type="nucleotide sequence ID" value="NZ_AQQR01000012.1"/>
</dbReference>
<keyword evidence="1" id="KW-0812">Transmembrane</keyword>
<reference evidence="2 3" key="1">
    <citation type="submission" date="2013-04" db="EMBL/GenBank/DDBJ databases">
        <title>Oceanicola sp. 22II1-22F33 Genome Sequencing.</title>
        <authorList>
            <person name="Lai Q."/>
            <person name="Li G."/>
            <person name="Shao Z."/>
        </authorList>
    </citation>
    <scope>NUCLEOTIDE SEQUENCE [LARGE SCALE GENOMIC DNA]</scope>
    <source>
        <strain evidence="2 3">22II1-22F33</strain>
    </source>
</reference>
<evidence type="ECO:0000256" key="1">
    <source>
        <dbReference type="SAM" id="Phobius"/>
    </source>
</evidence>
<protein>
    <submittedName>
        <fullName evidence="2">Uncharacterized protein</fullName>
    </submittedName>
</protein>